<gene>
    <name evidence="7" type="ORF">LJD69_12490</name>
</gene>
<dbReference type="PANTHER" id="PTHR33507">
    <property type="entry name" value="INNER MEMBRANE PROTEIN YBBJ"/>
    <property type="match status" value="1"/>
</dbReference>
<accession>A0AAW4VTB2</accession>
<keyword evidence="2 5" id="KW-0812">Transmembrane</keyword>
<dbReference type="InterPro" id="IPR002810">
    <property type="entry name" value="NfeD-like_C"/>
</dbReference>
<evidence type="ECO:0000256" key="2">
    <source>
        <dbReference type="ARBA" id="ARBA00022692"/>
    </source>
</evidence>
<name>A0AAW4VTB2_9FIRM</name>
<sequence length="142" mass="15544">MMLWIWLGITIIAAAIELITIDLVSIWFTIGGIGALIAYALGLSQTIQIVVFVILSIICIFASRPLAKKYLKTQTVSTNYDRVIGQHGLVLKRIDADTRGEVKVLSTQWAASSLDNSTLEVGDYCEILAVEGAHLVVKKINK</sequence>
<proteinExistence type="predicted"/>
<dbReference type="InterPro" id="IPR052165">
    <property type="entry name" value="Membrane_assoc_protease"/>
</dbReference>
<dbReference type="RefSeq" id="WP_227280074.1">
    <property type="nucleotide sequence ID" value="NZ_JAJDKR010000012.1"/>
</dbReference>
<dbReference type="SUPFAM" id="SSF141322">
    <property type="entry name" value="NfeD domain-like"/>
    <property type="match status" value="1"/>
</dbReference>
<feature type="transmembrane region" description="Helical" evidence="5">
    <location>
        <begin position="36"/>
        <end position="62"/>
    </location>
</feature>
<evidence type="ECO:0000256" key="3">
    <source>
        <dbReference type="ARBA" id="ARBA00022989"/>
    </source>
</evidence>
<feature type="transmembrane region" description="Helical" evidence="5">
    <location>
        <begin position="7"/>
        <end position="30"/>
    </location>
</feature>
<evidence type="ECO:0000256" key="1">
    <source>
        <dbReference type="ARBA" id="ARBA00004141"/>
    </source>
</evidence>
<dbReference type="PANTHER" id="PTHR33507:SF3">
    <property type="entry name" value="INNER MEMBRANE PROTEIN YBBJ"/>
    <property type="match status" value="1"/>
</dbReference>
<dbReference type="AlphaFoldDB" id="A0AAW4VTB2"/>
<dbReference type="Pfam" id="PF01957">
    <property type="entry name" value="NfeD"/>
    <property type="match status" value="1"/>
</dbReference>
<keyword evidence="4 5" id="KW-0472">Membrane</keyword>
<evidence type="ECO:0000259" key="6">
    <source>
        <dbReference type="Pfam" id="PF01957"/>
    </source>
</evidence>
<comment type="caution">
    <text evidence="7">The sequence shown here is derived from an EMBL/GenBank/DDBJ whole genome shotgun (WGS) entry which is preliminary data.</text>
</comment>
<reference evidence="7" key="1">
    <citation type="submission" date="2021-10" db="EMBL/GenBank/DDBJ databases">
        <title>Collection of gut derived symbiotic bacterial strains cultured from healthy donors.</title>
        <authorList>
            <person name="Lin H."/>
            <person name="Littmann E."/>
            <person name="Kohout C."/>
            <person name="Pamer E.G."/>
        </authorList>
    </citation>
    <scope>NUCLEOTIDE SEQUENCE</scope>
    <source>
        <strain evidence="7">DFI.4.48</strain>
    </source>
</reference>
<dbReference type="InterPro" id="IPR012340">
    <property type="entry name" value="NA-bd_OB-fold"/>
</dbReference>
<dbReference type="Proteomes" id="UP001198439">
    <property type="component" value="Unassembled WGS sequence"/>
</dbReference>
<protein>
    <submittedName>
        <fullName evidence="7">NfeD family protein</fullName>
    </submittedName>
</protein>
<dbReference type="GO" id="GO:0005886">
    <property type="term" value="C:plasma membrane"/>
    <property type="evidence" value="ECO:0007669"/>
    <property type="project" value="TreeGrafter"/>
</dbReference>
<dbReference type="Gene3D" id="2.40.50.140">
    <property type="entry name" value="Nucleic acid-binding proteins"/>
    <property type="match status" value="1"/>
</dbReference>
<keyword evidence="3 5" id="KW-1133">Transmembrane helix</keyword>
<evidence type="ECO:0000256" key="5">
    <source>
        <dbReference type="SAM" id="Phobius"/>
    </source>
</evidence>
<feature type="domain" description="NfeD-like C-terminal" evidence="6">
    <location>
        <begin position="81"/>
        <end position="139"/>
    </location>
</feature>
<evidence type="ECO:0000256" key="4">
    <source>
        <dbReference type="ARBA" id="ARBA00023136"/>
    </source>
</evidence>
<dbReference type="EMBL" id="JAJDKZ010000054">
    <property type="protein sequence ID" value="MCB8611411.1"/>
    <property type="molecule type" value="Genomic_DNA"/>
</dbReference>
<comment type="subcellular location">
    <subcellularLocation>
        <location evidence="1">Membrane</location>
        <topology evidence="1">Multi-pass membrane protein</topology>
    </subcellularLocation>
</comment>
<organism evidence="7 8">
    <name type="scientific">Faecalibacillus faecis</name>
    <dbReference type="NCBI Taxonomy" id="1982628"/>
    <lineage>
        <taxon>Bacteria</taxon>
        <taxon>Bacillati</taxon>
        <taxon>Bacillota</taxon>
        <taxon>Erysipelotrichia</taxon>
        <taxon>Erysipelotrichales</taxon>
        <taxon>Coprobacillaceae</taxon>
        <taxon>Faecalibacillus</taxon>
    </lineage>
</organism>
<evidence type="ECO:0000313" key="8">
    <source>
        <dbReference type="Proteomes" id="UP001198439"/>
    </source>
</evidence>
<evidence type="ECO:0000313" key="7">
    <source>
        <dbReference type="EMBL" id="MCB8611411.1"/>
    </source>
</evidence>